<evidence type="ECO:0000256" key="3">
    <source>
        <dbReference type="HAMAP-Rule" id="MF_00187"/>
    </source>
</evidence>
<gene>
    <name evidence="3" type="primary">fdhD</name>
    <name evidence="4" type="ordered locus">Sterm_4115</name>
</gene>
<accession>D1AGJ5</accession>
<comment type="function">
    <text evidence="3">Required for formate dehydrogenase (FDH) activity. Acts as a sulfur carrier protein that transfers sulfur from IscS to the molybdenum cofactor prior to its insertion into FDH.</text>
</comment>
<proteinExistence type="inferred from homology"/>
<dbReference type="NCBIfam" id="TIGR00129">
    <property type="entry name" value="fdhD_narQ"/>
    <property type="match status" value="1"/>
</dbReference>
<dbReference type="InterPro" id="IPR003786">
    <property type="entry name" value="FdhD"/>
</dbReference>
<evidence type="ECO:0000313" key="5">
    <source>
        <dbReference type="Proteomes" id="UP000000845"/>
    </source>
</evidence>
<dbReference type="SUPFAM" id="SSF53927">
    <property type="entry name" value="Cytidine deaminase-like"/>
    <property type="match status" value="1"/>
</dbReference>
<dbReference type="InterPro" id="IPR016193">
    <property type="entry name" value="Cytidine_deaminase-like"/>
</dbReference>
<dbReference type="Proteomes" id="UP000000845">
    <property type="component" value="Chromosome"/>
</dbReference>
<reference evidence="5" key="1">
    <citation type="submission" date="2009-09" db="EMBL/GenBank/DDBJ databases">
        <title>The complete chromosome of Sebaldella termitidis ATCC 33386.</title>
        <authorList>
            <consortium name="US DOE Joint Genome Institute (JGI-PGF)"/>
            <person name="Lucas S."/>
            <person name="Copeland A."/>
            <person name="Lapidus A."/>
            <person name="Glavina del Rio T."/>
            <person name="Dalin E."/>
            <person name="Tice H."/>
            <person name="Bruce D."/>
            <person name="Goodwin L."/>
            <person name="Pitluck S."/>
            <person name="Kyrpides N."/>
            <person name="Mavromatis K."/>
            <person name="Ivanova N."/>
            <person name="Mikhailova N."/>
            <person name="Sims D."/>
            <person name="Meincke L."/>
            <person name="Brettin T."/>
            <person name="Detter J.C."/>
            <person name="Han C."/>
            <person name="Larimer F."/>
            <person name="Land M."/>
            <person name="Hauser L."/>
            <person name="Markowitz V."/>
            <person name="Cheng J.F."/>
            <person name="Hugenholtz P."/>
            <person name="Woyke T."/>
            <person name="Wu D."/>
            <person name="Eisen J.A."/>
        </authorList>
    </citation>
    <scope>NUCLEOTIDE SEQUENCE [LARGE SCALE GENOMIC DNA]</scope>
    <source>
        <strain evidence="5">ATCC 33386 / NCTC 11300</strain>
    </source>
</reference>
<comment type="similarity">
    <text evidence="3">Belongs to the FdhD family.</text>
</comment>
<dbReference type="GO" id="GO:0016783">
    <property type="term" value="F:sulfurtransferase activity"/>
    <property type="evidence" value="ECO:0007669"/>
    <property type="project" value="InterPro"/>
</dbReference>
<dbReference type="KEGG" id="str:Sterm_4115"/>
<protein>
    <recommendedName>
        <fullName evidence="3">Sulfur carrier protein FdhD</fullName>
    </recommendedName>
</protein>
<dbReference type="AlphaFoldDB" id="D1AGJ5"/>
<dbReference type="eggNOG" id="COG1526">
    <property type="taxonomic scope" value="Bacteria"/>
</dbReference>
<keyword evidence="1 3" id="KW-0963">Cytoplasm</keyword>
<dbReference type="EMBL" id="CP001739">
    <property type="protein sequence ID" value="ACZ10947.1"/>
    <property type="molecule type" value="Genomic_DNA"/>
</dbReference>
<reference evidence="4 5" key="2">
    <citation type="journal article" date="2010" name="Stand. Genomic Sci.">
        <title>Complete genome sequence of Sebaldella termitidis type strain (NCTC 11300).</title>
        <authorList>
            <person name="Harmon-Smith M."/>
            <person name="Celia L."/>
            <person name="Chertkov O."/>
            <person name="Lapidus A."/>
            <person name="Copeland A."/>
            <person name="Glavina Del Rio T."/>
            <person name="Nolan M."/>
            <person name="Lucas S."/>
            <person name="Tice H."/>
            <person name="Cheng J.F."/>
            <person name="Han C."/>
            <person name="Detter J.C."/>
            <person name="Bruce D."/>
            <person name="Goodwin L."/>
            <person name="Pitluck S."/>
            <person name="Pati A."/>
            <person name="Liolios K."/>
            <person name="Ivanova N."/>
            <person name="Mavromatis K."/>
            <person name="Mikhailova N."/>
            <person name="Chen A."/>
            <person name="Palaniappan K."/>
            <person name="Land M."/>
            <person name="Hauser L."/>
            <person name="Chang Y.J."/>
            <person name="Jeffries C.D."/>
            <person name="Brettin T."/>
            <person name="Goker M."/>
            <person name="Beck B."/>
            <person name="Bristow J."/>
            <person name="Eisen J.A."/>
            <person name="Markowitz V."/>
            <person name="Hugenholtz P."/>
            <person name="Kyrpides N.C."/>
            <person name="Klenk H.P."/>
            <person name="Chen F."/>
        </authorList>
    </citation>
    <scope>NUCLEOTIDE SEQUENCE [LARGE SCALE GENOMIC DNA]</scope>
    <source>
        <strain evidence="5">ATCC 33386 / NCTC 11300</strain>
    </source>
</reference>
<name>D1AGJ5_SEBTE</name>
<evidence type="ECO:0000313" key="4">
    <source>
        <dbReference type="EMBL" id="ACZ10947.1"/>
    </source>
</evidence>
<dbReference type="PIRSF" id="PIRSF015626">
    <property type="entry name" value="FdhD"/>
    <property type="match status" value="1"/>
</dbReference>
<dbReference type="Gene3D" id="3.40.140.10">
    <property type="entry name" value="Cytidine Deaminase, domain 2"/>
    <property type="match status" value="1"/>
</dbReference>
<keyword evidence="2 3" id="KW-0501">Molybdenum cofactor biosynthesis</keyword>
<comment type="subcellular location">
    <subcellularLocation>
        <location evidence="3">Cytoplasm</location>
    </subcellularLocation>
</comment>
<evidence type="ECO:0000256" key="1">
    <source>
        <dbReference type="ARBA" id="ARBA00022490"/>
    </source>
</evidence>
<dbReference type="Pfam" id="PF02634">
    <property type="entry name" value="FdhD-NarQ"/>
    <property type="match status" value="1"/>
</dbReference>
<evidence type="ECO:0000256" key="2">
    <source>
        <dbReference type="ARBA" id="ARBA00023150"/>
    </source>
</evidence>
<dbReference type="HOGENOM" id="CLU_056887_4_1_0"/>
<dbReference type="Gene3D" id="3.10.20.10">
    <property type="match status" value="1"/>
</dbReference>
<dbReference type="GO" id="GO:0006777">
    <property type="term" value="P:Mo-molybdopterin cofactor biosynthetic process"/>
    <property type="evidence" value="ECO:0007669"/>
    <property type="project" value="UniProtKB-UniRule"/>
</dbReference>
<dbReference type="GO" id="GO:0097163">
    <property type="term" value="F:sulfur carrier activity"/>
    <property type="evidence" value="ECO:0007669"/>
    <property type="project" value="UniProtKB-UniRule"/>
</dbReference>
<feature type="active site" description="Cysteine persulfide intermediate" evidence="3">
    <location>
        <position position="100"/>
    </location>
</feature>
<dbReference type="PANTHER" id="PTHR30592">
    <property type="entry name" value="FORMATE DEHYDROGENASE"/>
    <property type="match status" value="1"/>
</dbReference>
<dbReference type="HAMAP" id="MF_00187">
    <property type="entry name" value="FdhD"/>
    <property type="match status" value="1"/>
</dbReference>
<dbReference type="STRING" id="526218.Sterm_4115"/>
<dbReference type="GO" id="GO:0005737">
    <property type="term" value="C:cytoplasm"/>
    <property type="evidence" value="ECO:0007669"/>
    <property type="project" value="UniProtKB-SubCell"/>
</dbReference>
<feature type="binding site" evidence="3">
    <location>
        <begin position="237"/>
        <end position="242"/>
    </location>
    <ligand>
        <name>Mo-bis(molybdopterin guanine dinucleotide)</name>
        <dbReference type="ChEBI" id="CHEBI:60539"/>
    </ligand>
</feature>
<sequence length="255" mass="28499">MIKNIEIIKYNNGFLEKTFDNVAEESKINIFVNGSHYISLLCSNSELTELCTGFLFSEGVISSFKDIKNIEVSCNNNIFISLDESINFFPEKHRIIVSGCSKGSIDEALMEQDNFYFPDSEPFYKISDILNYMKDLNSHSEIFKKTGGTHCCVLYSKNKKIISEDIGRHNALDKIIGKSLILDFKPSESILLLTGRVSSEILLKSAKFGVRIIISRSAPTDFSVKTALGINMTLAGFARGNKMNIYSGADRLINA</sequence>
<organism evidence="4 5">
    <name type="scientific">Sebaldella termitidis (strain ATCC 33386 / NCTC 11300)</name>
    <dbReference type="NCBI Taxonomy" id="526218"/>
    <lineage>
        <taxon>Bacteria</taxon>
        <taxon>Fusobacteriati</taxon>
        <taxon>Fusobacteriota</taxon>
        <taxon>Fusobacteriia</taxon>
        <taxon>Fusobacteriales</taxon>
        <taxon>Leptotrichiaceae</taxon>
        <taxon>Sebaldella</taxon>
    </lineage>
</organism>
<dbReference type="PANTHER" id="PTHR30592:SF1">
    <property type="entry name" value="SULFUR CARRIER PROTEIN FDHD"/>
    <property type="match status" value="1"/>
</dbReference>
<keyword evidence="5" id="KW-1185">Reference proteome</keyword>
<dbReference type="RefSeq" id="WP_012863522.1">
    <property type="nucleotide sequence ID" value="NC_013517.1"/>
</dbReference>